<name>A0A3Q2CVF2_CYPVA</name>
<dbReference type="InterPro" id="IPR000276">
    <property type="entry name" value="GPCR_Rhodpsn"/>
</dbReference>
<evidence type="ECO:0000256" key="8">
    <source>
        <dbReference type="ARBA" id="ARBA00022801"/>
    </source>
</evidence>
<dbReference type="Pfam" id="PF00001">
    <property type="entry name" value="7tm_1"/>
    <property type="match status" value="1"/>
</dbReference>
<dbReference type="GO" id="GO:0003964">
    <property type="term" value="F:RNA-directed DNA polymerase activity"/>
    <property type="evidence" value="ECO:0007669"/>
    <property type="project" value="UniProtKB-KW"/>
</dbReference>
<dbReference type="PANTHER" id="PTHR24230:SF123">
    <property type="entry name" value="G-PROTEIN COUPLED RECEPTORS FAMILY 1 PROFILE DOMAIN-CONTAINING PROTEIN"/>
    <property type="match status" value="1"/>
</dbReference>
<keyword evidence="4 15" id="KW-0812">Transmembrane</keyword>
<evidence type="ECO:0000313" key="19">
    <source>
        <dbReference type="Proteomes" id="UP000265020"/>
    </source>
</evidence>
<dbReference type="GO" id="GO:0007218">
    <property type="term" value="P:neuropeptide signaling pathway"/>
    <property type="evidence" value="ECO:0007669"/>
    <property type="project" value="TreeGrafter"/>
</dbReference>
<dbReference type="AlphaFoldDB" id="A0A3Q2CVF2"/>
<evidence type="ECO:0000256" key="14">
    <source>
        <dbReference type="ARBA" id="ARBA00023224"/>
    </source>
</evidence>
<reference evidence="18" key="2">
    <citation type="submission" date="2025-09" db="UniProtKB">
        <authorList>
            <consortium name="Ensembl"/>
        </authorList>
    </citation>
    <scope>IDENTIFICATION</scope>
</reference>
<evidence type="ECO:0000256" key="11">
    <source>
        <dbReference type="ARBA" id="ARBA00023040"/>
    </source>
</evidence>
<keyword evidence="12 16" id="KW-0472">Membrane</keyword>
<accession>A0A3Q2CVF2</accession>
<comment type="similarity">
    <text evidence="15">Belongs to the G-protein coupled receptor 1 family.</text>
</comment>
<evidence type="ECO:0000256" key="16">
    <source>
        <dbReference type="SAM" id="Phobius"/>
    </source>
</evidence>
<keyword evidence="3" id="KW-0808">Transferase</keyword>
<keyword evidence="8" id="KW-0378">Hydrolase</keyword>
<dbReference type="Pfam" id="PF17917">
    <property type="entry name" value="RT_RNaseH"/>
    <property type="match status" value="1"/>
</dbReference>
<keyword evidence="6" id="KW-0540">Nuclease</keyword>
<evidence type="ECO:0000259" key="17">
    <source>
        <dbReference type="PROSITE" id="PS50262"/>
    </source>
</evidence>
<feature type="transmembrane region" description="Helical" evidence="16">
    <location>
        <begin position="223"/>
        <end position="247"/>
    </location>
</feature>
<keyword evidence="5" id="KW-0548">Nucleotidyltransferase</keyword>
<dbReference type="InterPro" id="IPR041373">
    <property type="entry name" value="RT_RNaseH"/>
</dbReference>
<keyword evidence="11 15" id="KW-0297">G-protein coupled receptor</keyword>
<dbReference type="PANTHER" id="PTHR24230">
    <property type="entry name" value="G-PROTEIN COUPLED RECEPTOR"/>
    <property type="match status" value="1"/>
</dbReference>
<dbReference type="GO" id="GO:0005886">
    <property type="term" value="C:plasma membrane"/>
    <property type="evidence" value="ECO:0007669"/>
    <property type="project" value="UniProtKB-SubCell"/>
</dbReference>
<feature type="transmembrane region" description="Helical" evidence="16">
    <location>
        <begin position="273"/>
        <end position="294"/>
    </location>
</feature>
<feature type="transmembrane region" description="Helical" evidence="16">
    <location>
        <begin position="154"/>
        <end position="175"/>
    </location>
</feature>
<keyword evidence="10 16" id="KW-1133">Transmembrane helix</keyword>
<dbReference type="PRINTS" id="PR00237">
    <property type="entry name" value="GPCRRHODOPSN"/>
</dbReference>
<evidence type="ECO:0000256" key="12">
    <source>
        <dbReference type="ARBA" id="ARBA00023136"/>
    </source>
</evidence>
<dbReference type="GO" id="GO:0001604">
    <property type="term" value="F:urotensin II receptor activity"/>
    <property type="evidence" value="ECO:0007669"/>
    <property type="project" value="TreeGrafter"/>
</dbReference>
<evidence type="ECO:0000256" key="9">
    <source>
        <dbReference type="ARBA" id="ARBA00022918"/>
    </source>
</evidence>
<feature type="transmembrane region" description="Helical" evidence="16">
    <location>
        <begin position="306"/>
        <end position="326"/>
    </location>
</feature>
<organism evidence="18 19">
    <name type="scientific">Cyprinodon variegatus</name>
    <name type="common">Sheepshead minnow</name>
    <dbReference type="NCBI Taxonomy" id="28743"/>
    <lineage>
        <taxon>Eukaryota</taxon>
        <taxon>Metazoa</taxon>
        <taxon>Chordata</taxon>
        <taxon>Craniata</taxon>
        <taxon>Vertebrata</taxon>
        <taxon>Euteleostomi</taxon>
        <taxon>Actinopterygii</taxon>
        <taxon>Neopterygii</taxon>
        <taxon>Teleostei</taxon>
        <taxon>Neoteleostei</taxon>
        <taxon>Acanthomorphata</taxon>
        <taxon>Ovalentaria</taxon>
        <taxon>Atherinomorphae</taxon>
        <taxon>Cyprinodontiformes</taxon>
        <taxon>Cyprinodontidae</taxon>
        <taxon>Cyprinodon</taxon>
    </lineage>
</organism>
<evidence type="ECO:0000256" key="5">
    <source>
        <dbReference type="ARBA" id="ARBA00022695"/>
    </source>
</evidence>
<keyword evidence="19" id="KW-1185">Reference proteome</keyword>
<evidence type="ECO:0000256" key="15">
    <source>
        <dbReference type="RuleBase" id="RU000688"/>
    </source>
</evidence>
<feature type="domain" description="G-protein coupled receptors family 1 profile" evidence="17">
    <location>
        <begin position="147"/>
        <end position="367"/>
    </location>
</feature>
<dbReference type="InterPro" id="IPR017452">
    <property type="entry name" value="GPCR_Rhodpsn_7TM"/>
</dbReference>
<feature type="transmembrane region" description="Helical" evidence="16">
    <location>
        <begin position="181"/>
        <end position="202"/>
    </location>
</feature>
<dbReference type="PROSITE" id="PS00237">
    <property type="entry name" value="G_PROTEIN_RECEP_F1_1"/>
    <property type="match status" value="1"/>
</dbReference>
<dbReference type="InterPro" id="IPR043502">
    <property type="entry name" value="DNA/RNA_pol_sf"/>
</dbReference>
<dbReference type="SUPFAM" id="SSF56672">
    <property type="entry name" value="DNA/RNA polymerases"/>
    <property type="match status" value="1"/>
</dbReference>
<keyword evidence="2" id="KW-1003">Cell membrane</keyword>
<evidence type="ECO:0000256" key="1">
    <source>
        <dbReference type="ARBA" id="ARBA00004651"/>
    </source>
</evidence>
<comment type="subcellular location">
    <subcellularLocation>
        <location evidence="1">Cell membrane</location>
        <topology evidence="1">Multi-pass membrane protein</topology>
    </subcellularLocation>
</comment>
<evidence type="ECO:0000256" key="3">
    <source>
        <dbReference type="ARBA" id="ARBA00022679"/>
    </source>
</evidence>
<evidence type="ECO:0000313" key="18">
    <source>
        <dbReference type="Ensembl" id="ENSCVAP00000009722.1"/>
    </source>
</evidence>
<evidence type="ECO:0000256" key="4">
    <source>
        <dbReference type="ARBA" id="ARBA00022692"/>
    </source>
</evidence>
<keyword evidence="13 15" id="KW-0675">Receptor</keyword>
<keyword evidence="14 15" id="KW-0807">Transducer</keyword>
<sequence>MALEEQRHCLEGTELPIVIWTDHKNLSYIQSARCLNSRQSRWSLFFYRFNFIITYCPGSKNTKPDALSCLCSTSEEADVPGTIVPEFCVVGAITWDLENRIKQAQIGEPDPGGGPPQRLYVTSAVRSQVIRWGQSSRFSGHPGSSRTIALIRRLLYLSTIPFVVCIYFSHDWLFGEAGCHILLSLNLLTIHSSVFILVAMTLERYQAVAKTFSAHKSCSRSTRLSPVIIWGLAFILTLPMMAMIQLWEGKPTVYGFVKRICFPTWIPECTFKAYLTVLFFTSVLVPRLIIVGFLSTRRKGLKQKVLSTILSIVVVYWACFLPFWGWQLTKLFSLDSLKALSAAAYNYVNFFLKCLTYGNSCINPFLYTLLTQNYKDYLAQKG</sequence>
<evidence type="ECO:0000256" key="2">
    <source>
        <dbReference type="ARBA" id="ARBA00022475"/>
    </source>
</evidence>
<dbReference type="SUPFAM" id="SSF81321">
    <property type="entry name" value="Family A G protein-coupled receptor-like"/>
    <property type="match status" value="1"/>
</dbReference>
<evidence type="ECO:0000256" key="10">
    <source>
        <dbReference type="ARBA" id="ARBA00022989"/>
    </source>
</evidence>
<evidence type="ECO:0000256" key="6">
    <source>
        <dbReference type="ARBA" id="ARBA00022722"/>
    </source>
</evidence>
<reference evidence="18" key="1">
    <citation type="submission" date="2025-08" db="UniProtKB">
        <authorList>
            <consortium name="Ensembl"/>
        </authorList>
    </citation>
    <scope>IDENTIFICATION</scope>
</reference>
<proteinExistence type="inferred from homology"/>
<dbReference type="Proteomes" id="UP000265020">
    <property type="component" value="Unassembled WGS sequence"/>
</dbReference>
<protein>
    <recommendedName>
        <fullName evidence="17">G-protein coupled receptors family 1 profile domain-containing protein</fullName>
    </recommendedName>
</protein>
<evidence type="ECO:0000256" key="13">
    <source>
        <dbReference type="ARBA" id="ARBA00023170"/>
    </source>
</evidence>
<keyword evidence="7" id="KW-0255">Endonuclease</keyword>
<dbReference type="GO" id="GO:0004519">
    <property type="term" value="F:endonuclease activity"/>
    <property type="evidence" value="ECO:0007669"/>
    <property type="project" value="UniProtKB-KW"/>
</dbReference>
<keyword evidence="9" id="KW-0695">RNA-directed DNA polymerase</keyword>
<dbReference type="Ensembl" id="ENSCVAT00000016206.1">
    <property type="protein sequence ID" value="ENSCVAP00000009722.1"/>
    <property type="gene ID" value="ENSCVAG00000011745.1"/>
</dbReference>
<evidence type="ECO:0000256" key="7">
    <source>
        <dbReference type="ARBA" id="ARBA00022759"/>
    </source>
</evidence>
<dbReference type="PROSITE" id="PS50262">
    <property type="entry name" value="G_PROTEIN_RECEP_F1_2"/>
    <property type="match status" value="1"/>
</dbReference>
<dbReference type="GeneTree" id="ENSGT00940000159286"/>
<dbReference type="GO" id="GO:0016787">
    <property type="term" value="F:hydrolase activity"/>
    <property type="evidence" value="ECO:0007669"/>
    <property type="project" value="UniProtKB-KW"/>
</dbReference>
<dbReference type="Gene3D" id="1.20.1070.10">
    <property type="entry name" value="Rhodopsin 7-helix transmembrane proteins"/>
    <property type="match status" value="1"/>
</dbReference>